<name>A0A425Y7Z5_9BACT</name>
<protein>
    <recommendedName>
        <fullName evidence="4">DUF4595 domain-containing protein</fullName>
    </recommendedName>
</protein>
<feature type="signal peptide" evidence="1">
    <location>
        <begin position="1"/>
        <end position="22"/>
    </location>
</feature>
<proteinExistence type="predicted"/>
<evidence type="ECO:0000256" key="1">
    <source>
        <dbReference type="SAM" id="SignalP"/>
    </source>
</evidence>
<dbReference type="EMBL" id="QQWG01000001">
    <property type="protein sequence ID" value="RRG24620.1"/>
    <property type="molecule type" value="Genomic_DNA"/>
</dbReference>
<dbReference type="AlphaFoldDB" id="A0A425Y7Z5"/>
<reference evidence="2 3" key="1">
    <citation type="submission" date="2018-07" db="EMBL/GenBank/DDBJ databases">
        <title>Draft genome sequence of Ancylomarina sp. M1P.</title>
        <authorList>
            <person name="Yadav S."/>
            <person name="Villanueva L."/>
            <person name="Damste J.S.S."/>
        </authorList>
    </citation>
    <scope>NUCLEOTIDE SEQUENCE [LARGE SCALE GENOMIC DNA]</scope>
    <source>
        <strain evidence="2 3">M1P</strain>
    </source>
</reference>
<dbReference type="RefSeq" id="WP_125029003.1">
    <property type="nucleotide sequence ID" value="NZ_JAPXVP010000001.1"/>
</dbReference>
<dbReference type="PROSITE" id="PS51257">
    <property type="entry name" value="PROKAR_LIPOPROTEIN"/>
    <property type="match status" value="1"/>
</dbReference>
<evidence type="ECO:0000313" key="2">
    <source>
        <dbReference type="EMBL" id="RRG24620.1"/>
    </source>
</evidence>
<dbReference type="Proteomes" id="UP000285794">
    <property type="component" value="Unassembled WGS sequence"/>
</dbReference>
<evidence type="ECO:0008006" key="4">
    <source>
        <dbReference type="Google" id="ProtNLM"/>
    </source>
</evidence>
<keyword evidence="1" id="KW-0732">Signal</keyword>
<gene>
    <name evidence="2" type="ORF">DWB61_00970</name>
</gene>
<organism evidence="2 3">
    <name type="scientific">Ancylomarina euxinus</name>
    <dbReference type="NCBI Taxonomy" id="2283627"/>
    <lineage>
        <taxon>Bacteria</taxon>
        <taxon>Pseudomonadati</taxon>
        <taxon>Bacteroidota</taxon>
        <taxon>Bacteroidia</taxon>
        <taxon>Marinilabiliales</taxon>
        <taxon>Marinifilaceae</taxon>
        <taxon>Ancylomarina</taxon>
    </lineage>
</organism>
<feature type="chain" id="PRO_5019400591" description="DUF4595 domain-containing protein" evidence="1">
    <location>
        <begin position="23"/>
        <end position="275"/>
    </location>
</feature>
<sequence length="275" mass="32002">MIRKSTLVFWLAALTITFTSVSCDKNDDSDTKLIETNHPVYVSEVTRDDYKNVYSYERVEDKIRLKQVDFFEDGKKKFESVLNYDDQNRLIEYKNIIVDTEAYEFVDEIFDNVVDNNVRISYVSDKITITSIDDDNTMVLTLDSDGFAYKMERNSEEESAVILITRGNNNVVTATNTYVDKTDDSIPDEVVNHLTYDTKESIDYIRMMLPCLYSKNNPVRVDEEGGDFKITYSYEYNSFNYPTKITESYIEIDEGHKYEGTSITNLEYINADEIK</sequence>
<comment type="caution">
    <text evidence="2">The sequence shown here is derived from an EMBL/GenBank/DDBJ whole genome shotgun (WGS) entry which is preliminary data.</text>
</comment>
<keyword evidence="3" id="KW-1185">Reference proteome</keyword>
<evidence type="ECO:0000313" key="3">
    <source>
        <dbReference type="Proteomes" id="UP000285794"/>
    </source>
</evidence>
<accession>A0A425Y7Z5</accession>